<dbReference type="EMBL" id="UOFY01000061">
    <property type="protein sequence ID" value="VAX11049.1"/>
    <property type="molecule type" value="Genomic_DNA"/>
</dbReference>
<dbReference type="AlphaFoldDB" id="A0A3B1AY88"/>
<evidence type="ECO:0000256" key="1">
    <source>
        <dbReference type="SAM" id="Phobius"/>
    </source>
</evidence>
<keyword evidence="1" id="KW-1133">Transmembrane helix</keyword>
<gene>
    <name evidence="2" type="ORF">MNBD_GAMMA25-2251</name>
</gene>
<evidence type="ECO:0000313" key="2">
    <source>
        <dbReference type="EMBL" id="VAX11049.1"/>
    </source>
</evidence>
<accession>A0A3B1AY88</accession>
<feature type="transmembrane region" description="Helical" evidence="1">
    <location>
        <begin position="155"/>
        <end position="172"/>
    </location>
</feature>
<sequence>MKKDVYNLICKGELVHGFELSDVIVEVEKLFKVDETVALQIVDKKHHVIIKKVTWQQAIKYRNMLKNIGLVIYPKVVLDKNVFKESLVPVMNQPAVNNPKISKRPGPDKTLKVPLQLMSLDITKLIPTILSMPHSEPLVDNKNVPMFDLESYNHALNPTFLLLGSMFTALIVEKYFALIMVQDMAGHMVTAMSIVLFFLIIIFIPRVMSPNRVFTLSDAKDSSTYLLCAQIPSINPFIYEYYIYSYEDTLLATIKNYRLKNRMECLDMDKNILYFSSEEYYADDVAKDVARELRDEIFELGILSYINVFSRLAKKVSVWFSKHPHAYQRNDAFVIRDKNANKIAYYYKAKNSAMELPVHVDNEYENKTMMAFLLVCIGIA</sequence>
<keyword evidence="1" id="KW-0812">Transmembrane</keyword>
<keyword evidence="1" id="KW-0472">Membrane</keyword>
<protein>
    <submittedName>
        <fullName evidence="2">Uncharacterized protein</fullName>
    </submittedName>
</protein>
<proteinExistence type="predicted"/>
<feature type="transmembrane region" description="Helical" evidence="1">
    <location>
        <begin position="184"/>
        <end position="204"/>
    </location>
</feature>
<organism evidence="2">
    <name type="scientific">hydrothermal vent metagenome</name>
    <dbReference type="NCBI Taxonomy" id="652676"/>
    <lineage>
        <taxon>unclassified sequences</taxon>
        <taxon>metagenomes</taxon>
        <taxon>ecological metagenomes</taxon>
    </lineage>
</organism>
<reference evidence="2" key="1">
    <citation type="submission" date="2018-06" db="EMBL/GenBank/DDBJ databases">
        <authorList>
            <person name="Zhirakovskaya E."/>
        </authorList>
    </citation>
    <scope>NUCLEOTIDE SEQUENCE</scope>
</reference>
<name>A0A3B1AY88_9ZZZZ</name>